<gene>
    <name evidence="2" type="ORF">Ahy_B03g065356</name>
</gene>
<dbReference type="EMBL" id="SDMP01000013">
    <property type="protein sequence ID" value="RYR20260.1"/>
    <property type="molecule type" value="Genomic_DNA"/>
</dbReference>
<dbReference type="InterPro" id="IPR040256">
    <property type="entry name" value="At4g02000-like"/>
</dbReference>
<evidence type="ECO:0000313" key="3">
    <source>
        <dbReference type="Proteomes" id="UP000289738"/>
    </source>
</evidence>
<feature type="compositionally biased region" description="Acidic residues" evidence="1">
    <location>
        <begin position="24"/>
        <end position="34"/>
    </location>
</feature>
<evidence type="ECO:0000313" key="2">
    <source>
        <dbReference type="EMBL" id="RYR20260.1"/>
    </source>
</evidence>
<protein>
    <submittedName>
        <fullName evidence="2">Uncharacterized protein</fullName>
    </submittedName>
</protein>
<dbReference type="PANTHER" id="PTHR31286:SF99">
    <property type="entry name" value="DUF4283 DOMAIN-CONTAINING PROTEIN"/>
    <property type="match status" value="1"/>
</dbReference>
<sequence length="247" mass="28157">MVKSGRKTEKGEVEVMEADTNHEETEEDEEMEEEDEVVIKKMPNGLYNLVIGEHIKRELRKEWWESLIVKLMGRMISLMVMRRRLEAMWGKHGSLESILKKIGNIIGRTIKVDSNTADIARGKYARICVELDLTKPLVSHYMINGVKLAVEYEGLHQVCFSCRRVGHDNGTCPEKNQVTNENGGNTISNGENKGGEEEVEERGSSGITEKDKGKKVIDASEESYGPWMIVQKPVRGKKNLENRRIWK</sequence>
<dbReference type="AlphaFoldDB" id="A0A445A1E8"/>
<feature type="region of interest" description="Disordered" evidence="1">
    <location>
        <begin position="173"/>
        <end position="217"/>
    </location>
</feature>
<feature type="compositionally biased region" description="Basic and acidic residues" evidence="1">
    <location>
        <begin position="1"/>
        <end position="23"/>
    </location>
</feature>
<feature type="compositionally biased region" description="Basic and acidic residues" evidence="1">
    <location>
        <begin position="208"/>
        <end position="217"/>
    </location>
</feature>
<dbReference type="Proteomes" id="UP000289738">
    <property type="component" value="Chromosome B03"/>
</dbReference>
<dbReference type="STRING" id="3818.A0A445A1E8"/>
<organism evidence="2 3">
    <name type="scientific">Arachis hypogaea</name>
    <name type="common">Peanut</name>
    <dbReference type="NCBI Taxonomy" id="3818"/>
    <lineage>
        <taxon>Eukaryota</taxon>
        <taxon>Viridiplantae</taxon>
        <taxon>Streptophyta</taxon>
        <taxon>Embryophyta</taxon>
        <taxon>Tracheophyta</taxon>
        <taxon>Spermatophyta</taxon>
        <taxon>Magnoliopsida</taxon>
        <taxon>eudicotyledons</taxon>
        <taxon>Gunneridae</taxon>
        <taxon>Pentapetalae</taxon>
        <taxon>rosids</taxon>
        <taxon>fabids</taxon>
        <taxon>Fabales</taxon>
        <taxon>Fabaceae</taxon>
        <taxon>Papilionoideae</taxon>
        <taxon>50 kb inversion clade</taxon>
        <taxon>dalbergioids sensu lato</taxon>
        <taxon>Dalbergieae</taxon>
        <taxon>Pterocarpus clade</taxon>
        <taxon>Arachis</taxon>
    </lineage>
</organism>
<feature type="compositionally biased region" description="Polar residues" evidence="1">
    <location>
        <begin position="174"/>
        <end position="187"/>
    </location>
</feature>
<evidence type="ECO:0000256" key="1">
    <source>
        <dbReference type="SAM" id="MobiDB-lite"/>
    </source>
</evidence>
<proteinExistence type="predicted"/>
<name>A0A445A1E8_ARAHY</name>
<feature type="region of interest" description="Disordered" evidence="1">
    <location>
        <begin position="1"/>
        <end position="34"/>
    </location>
</feature>
<accession>A0A445A1E8</accession>
<keyword evidence="3" id="KW-1185">Reference proteome</keyword>
<reference evidence="2 3" key="1">
    <citation type="submission" date="2019-01" db="EMBL/GenBank/DDBJ databases">
        <title>Sequencing of cultivated peanut Arachis hypogaea provides insights into genome evolution and oil improvement.</title>
        <authorList>
            <person name="Chen X."/>
        </authorList>
    </citation>
    <scope>NUCLEOTIDE SEQUENCE [LARGE SCALE GENOMIC DNA]</scope>
    <source>
        <strain evidence="3">cv. Fuhuasheng</strain>
        <tissue evidence="2">Leaves</tissue>
    </source>
</reference>
<comment type="caution">
    <text evidence="2">The sequence shown here is derived from an EMBL/GenBank/DDBJ whole genome shotgun (WGS) entry which is preliminary data.</text>
</comment>
<dbReference type="PANTHER" id="PTHR31286">
    <property type="entry name" value="GLYCINE-RICH CELL WALL STRUCTURAL PROTEIN 1.8-LIKE"/>
    <property type="match status" value="1"/>
</dbReference>